<proteinExistence type="predicted"/>
<name>A0A0A8XWK5_ARUDO</name>
<reference evidence="1" key="1">
    <citation type="submission" date="2014-09" db="EMBL/GenBank/DDBJ databases">
        <authorList>
            <person name="Magalhaes I.L.F."/>
            <person name="Oliveira U."/>
            <person name="Santos F.R."/>
            <person name="Vidigal T.H.D.A."/>
            <person name="Brescovit A.D."/>
            <person name="Santos A.J."/>
        </authorList>
    </citation>
    <scope>NUCLEOTIDE SEQUENCE</scope>
    <source>
        <tissue evidence="1">Shoot tissue taken approximately 20 cm above the soil surface</tissue>
    </source>
</reference>
<accession>A0A0A8XWK5</accession>
<evidence type="ECO:0000313" key="1">
    <source>
        <dbReference type="EMBL" id="JAD17045.1"/>
    </source>
</evidence>
<reference evidence="1" key="2">
    <citation type="journal article" date="2015" name="Data Brief">
        <title>Shoot transcriptome of the giant reed, Arundo donax.</title>
        <authorList>
            <person name="Barrero R.A."/>
            <person name="Guerrero F.D."/>
            <person name="Moolhuijzen P."/>
            <person name="Goolsby J.A."/>
            <person name="Tidwell J."/>
            <person name="Bellgard S.E."/>
            <person name="Bellgard M.I."/>
        </authorList>
    </citation>
    <scope>NUCLEOTIDE SEQUENCE</scope>
    <source>
        <tissue evidence="1">Shoot tissue taken approximately 20 cm above the soil surface</tissue>
    </source>
</reference>
<organism evidence="1">
    <name type="scientific">Arundo donax</name>
    <name type="common">Giant reed</name>
    <name type="synonym">Donax arundinaceus</name>
    <dbReference type="NCBI Taxonomy" id="35708"/>
    <lineage>
        <taxon>Eukaryota</taxon>
        <taxon>Viridiplantae</taxon>
        <taxon>Streptophyta</taxon>
        <taxon>Embryophyta</taxon>
        <taxon>Tracheophyta</taxon>
        <taxon>Spermatophyta</taxon>
        <taxon>Magnoliopsida</taxon>
        <taxon>Liliopsida</taxon>
        <taxon>Poales</taxon>
        <taxon>Poaceae</taxon>
        <taxon>PACMAD clade</taxon>
        <taxon>Arundinoideae</taxon>
        <taxon>Arundineae</taxon>
        <taxon>Arundo</taxon>
    </lineage>
</organism>
<dbReference type="AlphaFoldDB" id="A0A0A8XWK5"/>
<protein>
    <submittedName>
        <fullName evidence="1">Uncharacterized protein</fullName>
    </submittedName>
</protein>
<dbReference type="EMBL" id="GBRH01280850">
    <property type="protein sequence ID" value="JAD17045.1"/>
    <property type="molecule type" value="Transcribed_RNA"/>
</dbReference>
<sequence length="49" mass="5384">MSVEHLIVADQISRTSFLLILLGPELGLPSLLMYLGRSSASLEITQEIK</sequence>